<accession>A0ABQ9WL73</accession>
<proteinExistence type="predicted"/>
<reference evidence="3 4" key="1">
    <citation type="submission" date="2023-05" db="EMBL/GenBank/DDBJ databases">
        <title>B98-5 Cell Line De Novo Hybrid Assembly: An Optical Mapping Approach.</title>
        <authorList>
            <person name="Kananen K."/>
            <person name="Auerbach J.A."/>
            <person name="Kautto E."/>
            <person name="Blachly J.S."/>
        </authorList>
    </citation>
    <scope>NUCLEOTIDE SEQUENCE [LARGE SCALE GENOMIC DNA]</scope>
    <source>
        <strain evidence="3">B95-8</strain>
        <tissue evidence="3">Cell line</tissue>
    </source>
</reference>
<keyword evidence="4" id="KW-1185">Reference proteome</keyword>
<dbReference type="InterPro" id="IPR040446">
    <property type="entry name" value="RRP7"/>
</dbReference>
<dbReference type="InterPro" id="IPR040447">
    <property type="entry name" value="RRM_Rrp7"/>
</dbReference>
<feature type="region of interest" description="Disordered" evidence="1">
    <location>
        <begin position="1"/>
        <end position="22"/>
    </location>
</feature>
<evidence type="ECO:0000313" key="4">
    <source>
        <dbReference type="Proteomes" id="UP001266305"/>
    </source>
</evidence>
<feature type="region of interest" description="Disordered" evidence="1">
    <location>
        <begin position="188"/>
        <end position="217"/>
    </location>
</feature>
<gene>
    <name evidence="3" type="ORF">P7K49_002413</name>
</gene>
<organism evidence="3 4">
    <name type="scientific">Saguinus oedipus</name>
    <name type="common">Cotton-top tamarin</name>
    <name type="synonym">Oedipomidas oedipus</name>
    <dbReference type="NCBI Taxonomy" id="9490"/>
    <lineage>
        <taxon>Eukaryota</taxon>
        <taxon>Metazoa</taxon>
        <taxon>Chordata</taxon>
        <taxon>Craniata</taxon>
        <taxon>Vertebrata</taxon>
        <taxon>Euteleostomi</taxon>
        <taxon>Mammalia</taxon>
        <taxon>Eutheria</taxon>
        <taxon>Euarchontoglires</taxon>
        <taxon>Primates</taxon>
        <taxon>Haplorrhini</taxon>
        <taxon>Platyrrhini</taxon>
        <taxon>Cebidae</taxon>
        <taxon>Callitrichinae</taxon>
        <taxon>Saguinus</taxon>
    </lineage>
</organism>
<sequence>MSGPGAGEAGLEPGRRAWSQGAVQAPWKCARAGAEPQLPATPALPGGKMVARRKKRAARDSEDRIPSPSGYIAIPIKFSKKQQASHYLYVRAHSVREGTKSTWPWKRTLFVLNVPPYCTEAPRVDRCGSGLESFRGAGTLAAPPRVEGGLGTALWMLTLSFPLATAGVPVPPPVLLWPYPVCGVAGQAGPGREPEGAKVEVISSKASSGEPPKHGFS</sequence>
<evidence type="ECO:0000313" key="3">
    <source>
        <dbReference type="EMBL" id="KAK2121027.1"/>
    </source>
</evidence>
<comment type="caution">
    <text evidence="3">The sequence shown here is derived from an EMBL/GenBank/DDBJ whole genome shotgun (WGS) entry which is preliminary data.</text>
</comment>
<dbReference type="PANTHER" id="PTHR13191:SF0">
    <property type="entry name" value="RIBOSOMAL RNA-PROCESSING PROTEIN 7 HOMOLOG A-RELATED"/>
    <property type="match status" value="1"/>
</dbReference>
<evidence type="ECO:0000256" key="1">
    <source>
        <dbReference type="SAM" id="MobiDB-lite"/>
    </source>
</evidence>
<name>A0ABQ9WL73_SAGOE</name>
<evidence type="ECO:0000259" key="2">
    <source>
        <dbReference type="Pfam" id="PF17799"/>
    </source>
</evidence>
<protein>
    <recommendedName>
        <fullName evidence="2">Rrp7 RRM-like N-terminal domain-containing protein</fullName>
    </recommendedName>
</protein>
<feature type="domain" description="Rrp7 RRM-like N-terminal" evidence="2">
    <location>
        <begin position="69"/>
        <end position="116"/>
    </location>
</feature>
<dbReference type="EMBL" id="JASSZA010000001">
    <property type="protein sequence ID" value="KAK2121027.1"/>
    <property type="molecule type" value="Genomic_DNA"/>
</dbReference>
<dbReference type="PANTHER" id="PTHR13191">
    <property type="entry name" value="RIBOSOMAL RNA PROCESSING PROTEIN 7-RELATED"/>
    <property type="match status" value="1"/>
</dbReference>
<dbReference type="Proteomes" id="UP001266305">
    <property type="component" value="Unassembled WGS sequence"/>
</dbReference>
<dbReference type="Pfam" id="PF17799">
    <property type="entry name" value="RRM_Rrp7"/>
    <property type="match status" value="1"/>
</dbReference>